<keyword evidence="2" id="KW-1185">Reference proteome</keyword>
<sequence length="137" mass="15734">MVDAVDNYNALLADHGAEIRPAYLALQNYFKRTQGAAGMKAFDAYNTRTYNGFSSLYALNGFCHAAARIGREVMFAPRGQLLNVARLHMQEFRNSLIPARDRFWLTQPTFVQSPYIADYPAKCYDKNRELKKRCLRD</sequence>
<proteinExistence type="predicted"/>
<name>A0A7G9S896_9SPHN</name>
<evidence type="ECO:0000313" key="2">
    <source>
        <dbReference type="Proteomes" id="UP000515955"/>
    </source>
</evidence>
<organism evidence="1 2">
    <name type="scientific">Sphingomonas rhizophila</name>
    <dbReference type="NCBI Taxonomy" id="2071607"/>
    <lineage>
        <taxon>Bacteria</taxon>
        <taxon>Pseudomonadati</taxon>
        <taxon>Pseudomonadota</taxon>
        <taxon>Alphaproteobacteria</taxon>
        <taxon>Sphingomonadales</taxon>
        <taxon>Sphingomonadaceae</taxon>
        <taxon>Sphingomonas</taxon>
    </lineage>
</organism>
<reference evidence="1 2" key="1">
    <citation type="submission" date="2020-08" db="EMBL/GenBank/DDBJ databases">
        <title>Genome sequence of Sphingomonas rhizophila KACC 19189T.</title>
        <authorList>
            <person name="Hyun D.-W."/>
            <person name="Bae J.-W."/>
        </authorList>
    </citation>
    <scope>NUCLEOTIDE SEQUENCE [LARGE SCALE GENOMIC DNA]</scope>
    <source>
        <strain evidence="1 2">KACC 19189</strain>
    </source>
</reference>
<accession>A0A7G9S896</accession>
<dbReference type="AlphaFoldDB" id="A0A7G9S896"/>
<protein>
    <submittedName>
        <fullName evidence="1">Uncharacterized protein</fullName>
    </submittedName>
</protein>
<dbReference type="Proteomes" id="UP000515955">
    <property type="component" value="Chromosome"/>
</dbReference>
<dbReference type="EMBL" id="CP060717">
    <property type="protein sequence ID" value="QNN64071.1"/>
    <property type="molecule type" value="Genomic_DNA"/>
</dbReference>
<evidence type="ECO:0000313" key="1">
    <source>
        <dbReference type="EMBL" id="QNN64071.1"/>
    </source>
</evidence>
<dbReference type="RefSeq" id="WP_187541071.1">
    <property type="nucleotide sequence ID" value="NZ_CP060717.1"/>
</dbReference>
<gene>
    <name evidence="1" type="ORF">H9L12_06535</name>
</gene>
<dbReference type="KEGG" id="srhi:H9L12_06535"/>